<keyword evidence="1" id="KW-0812">Transmembrane</keyword>
<organism evidence="2 3">
    <name type="scientific">Plakobranchus ocellatus</name>
    <dbReference type="NCBI Taxonomy" id="259542"/>
    <lineage>
        <taxon>Eukaryota</taxon>
        <taxon>Metazoa</taxon>
        <taxon>Spiralia</taxon>
        <taxon>Lophotrochozoa</taxon>
        <taxon>Mollusca</taxon>
        <taxon>Gastropoda</taxon>
        <taxon>Heterobranchia</taxon>
        <taxon>Euthyneura</taxon>
        <taxon>Panpulmonata</taxon>
        <taxon>Sacoglossa</taxon>
        <taxon>Placobranchoidea</taxon>
        <taxon>Plakobranchidae</taxon>
        <taxon>Plakobranchus</taxon>
    </lineage>
</organism>
<dbReference type="EMBL" id="BLXT01005122">
    <property type="protein sequence ID" value="GFO19950.1"/>
    <property type="molecule type" value="Genomic_DNA"/>
</dbReference>
<keyword evidence="3" id="KW-1185">Reference proteome</keyword>
<sequence>MDLLKLFDTSISAHFPSDKDFITDKFSFQDIKDMSCSLETFILRAWLSKVFSLLIIILEFGFLCISSPQQGDLRLSGLPSGQSAGGGARTRDRGIRADIRADSLATVSLYWRVM</sequence>
<feature type="transmembrane region" description="Helical" evidence="1">
    <location>
        <begin position="46"/>
        <end position="65"/>
    </location>
</feature>
<comment type="caution">
    <text evidence="2">The sequence shown here is derived from an EMBL/GenBank/DDBJ whole genome shotgun (WGS) entry which is preliminary data.</text>
</comment>
<accession>A0AAV4BLM2</accession>
<name>A0AAV4BLM2_9GAST</name>
<gene>
    <name evidence="2" type="ORF">PoB_004645500</name>
</gene>
<reference evidence="2 3" key="1">
    <citation type="journal article" date="2021" name="Elife">
        <title>Chloroplast acquisition without the gene transfer in kleptoplastic sea slugs, Plakobranchus ocellatus.</title>
        <authorList>
            <person name="Maeda T."/>
            <person name="Takahashi S."/>
            <person name="Yoshida T."/>
            <person name="Shimamura S."/>
            <person name="Takaki Y."/>
            <person name="Nagai Y."/>
            <person name="Toyoda A."/>
            <person name="Suzuki Y."/>
            <person name="Arimoto A."/>
            <person name="Ishii H."/>
            <person name="Satoh N."/>
            <person name="Nishiyama T."/>
            <person name="Hasebe M."/>
            <person name="Maruyama T."/>
            <person name="Minagawa J."/>
            <person name="Obokata J."/>
            <person name="Shigenobu S."/>
        </authorList>
    </citation>
    <scope>NUCLEOTIDE SEQUENCE [LARGE SCALE GENOMIC DNA]</scope>
</reference>
<dbReference type="AlphaFoldDB" id="A0AAV4BLM2"/>
<keyword evidence="1" id="KW-0472">Membrane</keyword>
<evidence type="ECO:0000313" key="3">
    <source>
        <dbReference type="Proteomes" id="UP000735302"/>
    </source>
</evidence>
<evidence type="ECO:0000256" key="1">
    <source>
        <dbReference type="SAM" id="Phobius"/>
    </source>
</evidence>
<evidence type="ECO:0000313" key="2">
    <source>
        <dbReference type="EMBL" id="GFO19950.1"/>
    </source>
</evidence>
<dbReference type="Proteomes" id="UP000735302">
    <property type="component" value="Unassembled WGS sequence"/>
</dbReference>
<keyword evidence="1" id="KW-1133">Transmembrane helix</keyword>
<protein>
    <submittedName>
        <fullName evidence="2">Uncharacterized protein</fullName>
    </submittedName>
</protein>
<proteinExistence type="predicted"/>